<evidence type="ECO:0000256" key="4">
    <source>
        <dbReference type="RuleBase" id="RU364074"/>
    </source>
</evidence>
<comment type="cofactor">
    <cofactor evidence="1 4">
        <name>thiamine diphosphate</name>
        <dbReference type="ChEBI" id="CHEBI:58937"/>
    </cofactor>
</comment>
<dbReference type="Proteomes" id="UP001346149">
    <property type="component" value="Unassembled WGS sequence"/>
</dbReference>
<dbReference type="EC" id="1.2.4.1" evidence="4"/>
<proteinExistence type="predicted"/>
<protein>
    <recommendedName>
        <fullName evidence="4">Pyruvate dehydrogenase E1 component subunit beta</fullName>
        <ecNumber evidence="4">1.2.4.1</ecNumber>
    </recommendedName>
</protein>
<dbReference type="GO" id="GO:0006086">
    <property type="term" value="P:pyruvate decarboxylation to acetyl-CoA"/>
    <property type="evidence" value="ECO:0007669"/>
    <property type="project" value="InterPro"/>
</dbReference>
<feature type="domain" description="Transketolase-like pyrimidine-binding" evidence="5">
    <location>
        <begin position="38"/>
        <end position="125"/>
    </location>
</feature>
<evidence type="ECO:0000256" key="2">
    <source>
        <dbReference type="ARBA" id="ARBA00023002"/>
    </source>
</evidence>
<organism evidence="6 7">
    <name type="scientific">Trapa natans</name>
    <name type="common">Water chestnut</name>
    <dbReference type="NCBI Taxonomy" id="22666"/>
    <lineage>
        <taxon>Eukaryota</taxon>
        <taxon>Viridiplantae</taxon>
        <taxon>Streptophyta</taxon>
        <taxon>Embryophyta</taxon>
        <taxon>Tracheophyta</taxon>
        <taxon>Spermatophyta</taxon>
        <taxon>Magnoliopsida</taxon>
        <taxon>eudicotyledons</taxon>
        <taxon>Gunneridae</taxon>
        <taxon>Pentapetalae</taxon>
        <taxon>rosids</taxon>
        <taxon>malvids</taxon>
        <taxon>Myrtales</taxon>
        <taxon>Lythraceae</taxon>
        <taxon>Trapa</taxon>
    </lineage>
</organism>
<comment type="caution">
    <text evidence="6">The sequence shown here is derived from an EMBL/GenBank/DDBJ whole genome shotgun (WGS) entry which is preliminary data.</text>
</comment>
<keyword evidence="2 4" id="KW-0560">Oxidoreductase</keyword>
<evidence type="ECO:0000313" key="7">
    <source>
        <dbReference type="Proteomes" id="UP001346149"/>
    </source>
</evidence>
<dbReference type="InterPro" id="IPR027110">
    <property type="entry name" value="PDHB_mito-type"/>
</dbReference>
<comment type="catalytic activity">
    <reaction evidence="4">
        <text>N(6)-[(R)-lipoyl]-L-lysyl-[protein] + pyruvate + H(+) = N(6)-[(R)-S(8)-acetyldihydrolipoyl]-L-lysyl-[protein] + CO2</text>
        <dbReference type="Rhea" id="RHEA:19189"/>
        <dbReference type="Rhea" id="RHEA-COMP:10474"/>
        <dbReference type="Rhea" id="RHEA-COMP:10478"/>
        <dbReference type="ChEBI" id="CHEBI:15361"/>
        <dbReference type="ChEBI" id="CHEBI:15378"/>
        <dbReference type="ChEBI" id="CHEBI:16526"/>
        <dbReference type="ChEBI" id="CHEBI:83099"/>
        <dbReference type="ChEBI" id="CHEBI:83111"/>
        <dbReference type="EC" id="1.2.4.1"/>
    </reaction>
</comment>
<gene>
    <name evidence="6" type="ORF">SAY86_021220</name>
</gene>
<dbReference type="InterPro" id="IPR029061">
    <property type="entry name" value="THDP-binding"/>
</dbReference>
<accession>A0AAN7RLE9</accession>
<evidence type="ECO:0000256" key="1">
    <source>
        <dbReference type="ARBA" id="ARBA00001964"/>
    </source>
</evidence>
<dbReference type="EMBL" id="JAXQNO010000003">
    <property type="protein sequence ID" value="KAK4800733.1"/>
    <property type="molecule type" value="Genomic_DNA"/>
</dbReference>
<dbReference type="Gene3D" id="3.40.50.970">
    <property type="match status" value="1"/>
</dbReference>
<keyword evidence="4" id="KW-0670">Pyruvate</keyword>
<dbReference type="SUPFAM" id="SSF52518">
    <property type="entry name" value="Thiamin diphosphate-binding fold (THDP-binding)"/>
    <property type="match status" value="1"/>
</dbReference>
<reference evidence="6 7" key="1">
    <citation type="journal article" date="2023" name="Hortic Res">
        <title>Pangenome of water caltrop reveals structural variations and asymmetric subgenome divergence after allopolyploidization.</title>
        <authorList>
            <person name="Zhang X."/>
            <person name="Chen Y."/>
            <person name="Wang L."/>
            <person name="Yuan Y."/>
            <person name="Fang M."/>
            <person name="Shi L."/>
            <person name="Lu R."/>
            <person name="Comes H.P."/>
            <person name="Ma Y."/>
            <person name="Chen Y."/>
            <person name="Huang G."/>
            <person name="Zhou Y."/>
            <person name="Zheng Z."/>
            <person name="Qiu Y."/>
        </authorList>
    </citation>
    <scope>NUCLEOTIDE SEQUENCE [LARGE SCALE GENOMIC DNA]</scope>
    <source>
        <strain evidence="6">F231</strain>
    </source>
</reference>
<dbReference type="AlphaFoldDB" id="A0AAN7RLE9"/>
<comment type="function">
    <text evidence="4">The pyruvate dehydrogenase complex catalyzes the overall conversion of pyruvate to acetyl-CoA and CO2.</text>
</comment>
<dbReference type="PANTHER" id="PTHR11624:SF112">
    <property type="entry name" value="PYRUVATE DEHYDROGENASE E1 COMPONENT SUBUNIT BETA-1, MITOCHONDRIAL"/>
    <property type="match status" value="1"/>
</dbReference>
<dbReference type="InterPro" id="IPR005475">
    <property type="entry name" value="Transketolase-like_Pyr-bd"/>
</dbReference>
<dbReference type="Pfam" id="PF02779">
    <property type="entry name" value="Transket_pyr"/>
    <property type="match status" value="1"/>
</dbReference>
<name>A0AAN7RLE9_TRANT</name>
<evidence type="ECO:0000256" key="3">
    <source>
        <dbReference type="ARBA" id="ARBA00023052"/>
    </source>
</evidence>
<sequence>MFLILKQNILNGGFPVMTTQRIRLAVAAYRSYSSAVKEMTVREALNSALDEKMSANPKVFILGEEISKDHLEKYGLERVLDTLITEVGFTGIGVGATYYGLKLVVEFMTFNFSMQVLLWRNALRLLVRLASSL</sequence>
<evidence type="ECO:0000313" key="6">
    <source>
        <dbReference type="EMBL" id="KAK4800733.1"/>
    </source>
</evidence>
<dbReference type="GO" id="GO:0004739">
    <property type="term" value="F:pyruvate dehydrogenase (acetyl-transferring) activity"/>
    <property type="evidence" value="ECO:0007669"/>
    <property type="project" value="UniProtKB-UniRule"/>
</dbReference>
<keyword evidence="3 4" id="KW-0786">Thiamine pyrophosphate</keyword>
<keyword evidence="7" id="KW-1185">Reference proteome</keyword>
<evidence type="ECO:0000259" key="5">
    <source>
        <dbReference type="Pfam" id="PF02779"/>
    </source>
</evidence>
<dbReference type="PANTHER" id="PTHR11624">
    <property type="entry name" value="DEHYDROGENASE RELATED"/>
    <property type="match status" value="1"/>
</dbReference>